<evidence type="ECO:0000256" key="3">
    <source>
        <dbReference type="SAM" id="Coils"/>
    </source>
</evidence>
<dbReference type="Proteomes" id="UP000750522">
    <property type="component" value="Unassembled WGS sequence"/>
</dbReference>
<evidence type="ECO:0000256" key="2">
    <source>
        <dbReference type="ARBA" id="ARBA00023054"/>
    </source>
</evidence>
<evidence type="ECO:0000313" key="5">
    <source>
        <dbReference type="Proteomes" id="UP000750522"/>
    </source>
</evidence>
<sequence length="247" mass="27564">MSKRGDTIEGKSILRNIARNLGLSQVAEEKKRAIQFGAKSAKMELGSGKVKGTDVFRYRVASLDVKLSKLNAELATYQQRISRMSDRSPGKAALKQKALKILKQRKQIEAQKESLETQSWNMEQASATTDNLRNVMVTVDAMKSANKELKKQYGKINIDKIESLQDEMADLLDMSQELQDTMARNYAVPDDISESELDAELEALGEEMEYESMQAETTSGIPSYLAEDSVPTFVDEPVEEEKKVAAS</sequence>
<protein>
    <recommendedName>
        <fullName evidence="6">Charged multivesicular body protein 5</fullName>
    </recommendedName>
</protein>
<dbReference type="Gene3D" id="3.40.50.620">
    <property type="entry name" value="HUPs"/>
    <property type="match status" value="1"/>
</dbReference>
<evidence type="ECO:0000256" key="1">
    <source>
        <dbReference type="ARBA" id="ARBA00006190"/>
    </source>
</evidence>
<accession>A0A9P5G2L2</accession>
<dbReference type="InterPro" id="IPR005024">
    <property type="entry name" value="Snf7_fam"/>
</dbReference>
<dbReference type="GO" id="GO:0032511">
    <property type="term" value="P:late endosome to vacuole transport via multivesicular body sorting pathway"/>
    <property type="evidence" value="ECO:0007669"/>
    <property type="project" value="TreeGrafter"/>
</dbReference>
<dbReference type="EMBL" id="QQZK01000122">
    <property type="protein sequence ID" value="KAF5096227.1"/>
    <property type="molecule type" value="Genomic_DNA"/>
</dbReference>
<comment type="similarity">
    <text evidence="1">Belongs to the SNF7 family.</text>
</comment>
<dbReference type="Gene3D" id="6.10.250.1710">
    <property type="match status" value="1"/>
</dbReference>
<keyword evidence="2 3" id="KW-0175">Coiled coil</keyword>
<reference evidence="4" key="1">
    <citation type="journal article" date="2020" name="Front. Microbiol.">
        <title>Phenotypic and Genetic Characterization of the Cheese Ripening Yeast Geotrichum candidum.</title>
        <authorList>
            <person name="Perkins V."/>
            <person name="Vignola S."/>
            <person name="Lessard M.H."/>
            <person name="Plante P.L."/>
            <person name="Corbeil J."/>
            <person name="Dugat-Bony E."/>
            <person name="Frenette M."/>
            <person name="Labrie S."/>
        </authorList>
    </citation>
    <scope>NUCLEOTIDE SEQUENCE</scope>
    <source>
        <strain evidence="4">LMA-70</strain>
    </source>
</reference>
<dbReference type="PANTHER" id="PTHR22761">
    <property type="entry name" value="CHARGED MULTIVESICULAR BODY PROTEIN"/>
    <property type="match status" value="1"/>
</dbReference>
<feature type="coiled-coil region" evidence="3">
    <location>
        <begin position="60"/>
        <end position="181"/>
    </location>
</feature>
<comment type="caution">
    <text evidence="4">The sequence shown here is derived from an EMBL/GenBank/DDBJ whole genome shotgun (WGS) entry which is preliminary data.</text>
</comment>
<dbReference type="GO" id="GO:0006900">
    <property type="term" value="P:vesicle budding from membrane"/>
    <property type="evidence" value="ECO:0007669"/>
    <property type="project" value="TreeGrafter"/>
</dbReference>
<reference evidence="4" key="2">
    <citation type="submission" date="2020-01" db="EMBL/GenBank/DDBJ databases">
        <authorList>
            <person name="Perkins V."/>
            <person name="Lessard M.-H."/>
            <person name="Dugat-Bony E."/>
            <person name="Frenette M."/>
            <person name="Labrie S."/>
        </authorList>
    </citation>
    <scope>NUCLEOTIDE SEQUENCE</scope>
    <source>
        <strain evidence="4">LMA-70</strain>
    </source>
</reference>
<organism evidence="4 5">
    <name type="scientific">Geotrichum candidum</name>
    <name type="common">Oospora lactis</name>
    <name type="synonym">Dipodascus geotrichum</name>
    <dbReference type="NCBI Taxonomy" id="1173061"/>
    <lineage>
        <taxon>Eukaryota</taxon>
        <taxon>Fungi</taxon>
        <taxon>Dikarya</taxon>
        <taxon>Ascomycota</taxon>
        <taxon>Saccharomycotina</taxon>
        <taxon>Dipodascomycetes</taxon>
        <taxon>Dipodascales</taxon>
        <taxon>Dipodascaceae</taxon>
        <taxon>Geotrichum</taxon>
    </lineage>
</organism>
<dbReference type="PANTHER" id="PTHR22761:SF12">
    <property type="entry name" value="CHARGED MULTIVESICULAR BODY PROTEIN 5"/>
    <property type="match status" value="1"/>
</dbReference>
<dbReference type="AlphaFoldDB" id="A0A9P5G2L2"/>
<proteinExistence type="inferred from homology"/>
<gene>
    <name evidence="4" type="ORF">DV451_004338</name>
</gene>
<dbReference type="InterPro" id="IPR014729">
    <property type="entry name" value="Rossmann-like_a/b/a_fold"/>
</dbReference>
<dbReference type="GO" id="GO:0005771">
    <property type="term" value="C:multivesicular body"/>
    <property type="evidence" value="ECO:0007669"/>
    <property type="project" value="TreeGrafter"/>
</dbReference>
<evidence type="ECO:0000313" key="4">
    <source>
        <dbReference type="EMBL" id="KAF5096227.1"/>
    </source>
</evidence>
<name>A0A9P5G2L2_GEOCN</name>
<dbReference type="Pfam" id="PF03357">
    <property type="entry name" value="Snf7"/>
    <property type="match status" value="1"/>
</dbReference>
<evidence type="ECO:0008006" key="6">
    <source>
        <dbReference type="Google" id="ProtNLM"/>
    </source>
</evidence>